<dbReference type="Proteomes" id="UP000694853">
    <property type="component" value="Unplaced"/>
</dbReference>
<evidence type="ECO:0000256" key="6">
    <source>
        <dbReference type="SAM" id="MobiDB-lite"/>
    </source>
</evidence>
<keyword evidence="5" id="KW-0175">Coiled coil</keyword>
<dbReference type="InterPro" id="IPR036875">
    <property type="entry name" value="Znf_CCHC_sf"/>
</dbReference>
<dbReference type="Gene3D" id="4.10.60.10">
    <property type="entry name" value="Zinc finger, CCHC-type"/>
    <property type="match status" value="1"/>
</dbReference>
<reference evidence="9" key="2">
    <citation type="submission" date="2025-08" db="UniProtKB">
        <authorList>
            <consortium name="RefSeq"/>
        </authorList>
    </citation>
    <scope>IDENTIFICATION</scope>
    <source>
        <tissue evidence="9">Young leaves</tissue>
    </source>
</reference>
<dbReference type="SUPFAM" id="SSF57756">
    <property type="entry name" value="Retrovirus zinc finger-like domains"/>
    <property type="match status" value="1"/>
</dbReference>
<evidence type="ECO:0000313" key="9">
    <source>
        <dbReference type="RefSeq" id="XP_027351149.1"/>
    </source>
</evidence>
<name>A0A8B8L8T2_ABRPR</name>
<evidence type="ECO:0000313" key="8">
    <source>
        <dbReference type="Proteomes" id="UP000694853"/>
    </source>
</evidence>
<dbReference type="GO" id="GO:0003676">
    <property type="term" value="F:nucleic acid binding"/>
    <property type="evidence" value="ECO:0007669"/>
    <property type="project" value="InterPro"/>
</dbReference>
<dbReference type="PROSITE" id="PS51999">
    <property type="entry name" value="ZF_GRF"/>
    <property type="match status" value="1"/>
</dbReference>
<reference evidence="8" key="1">
    <citation type="journal article" date="2019" name="Toxins">
        <title>Detection of Abrin-Like and Prepropulchellin-Like Toxin Genes and Transcripts Using Whole Genome Sequencing and Full-Length Transcript Sequencing of Abrus precatorius.</title>
        <authorList>
            <person name="Hovde B.T."/>
            <person name="Daligault H.E."/>
            <person name="Hanschen E.R."/>
            <person name="Kunde Y.A."/>
            <person name="Johnson M.B."/>
            <person name="Starkenburg S.R."/>
            <person name="Johnson S.L."/>
        </authorList>
    </citation>
    <scope>NUCLEOTIDE SEQUENCE [LARGE SCALE GENOMIC DNA]</scope>
</reference>
<dbReference type="PANTHER" id="PTHR33680:SF1">
    <property type="entry name" value="OS05G0489500 PROTEIN"/>
    <property type="match status" value="1"/>
</dbReference>
<evidence type="ECO:0000256" key="2">
    <source>
        <dbReference type="ARBA" id="ARBA00022771"/>
    </source>
</evidence>
<keyword evidence="2 4" id="KW-0863">Zinc-finger</keyword>
<dbReference type="OrthoDB" id="2425403at2759"/>
<evidence type="ECO:0000256" key="3">
    <source>
        <dbReference type="ARBA" id="ARBA00022833"/>
    </source>
</evidence>
<keyword evidence="3" id="KW-0862">Zinc</keyword>
<keyword evidence="1" id="KW-0479">Metal-binding</keyword>
<evidence type="ECO:0000256" key="5">
    <source>
        <dbReference type="SAM" id="Coils"/>
    </source>
</evidence>
<dbReference type="InterPro" id="IPR010666">
    <property type="entry name" value="Znf_GRF"/>
</dbReference>
<sequence length="626" mass="71646">MYEPNRKTPRSPPPSTSRVQLHPSTPEIPIRCSPNLAKRMQGDTCYVCHQQGHWSWYCPLKSLSPKKPLLSSPPKHESQVSPIMILCRCGHGFCEIKPSHSDRNWGRKYYACPIKRGAKCKDFVKWCDDRVDDSDLQPPVFKYPECECGAGVCRRVKGRENTDHAFKYFFVCPVKRDHGSCGYCVSEDELLNRESIVPTRQGRQRSLLDFFEGHQNDNTDSDMVTDLGEGDGLLVQAKRMRVMDSYENPLSIAVSEIPEEEDAGAAVRAATSEHVGFPEFEVADDDIEFTNSVSWESIEAEALVLYRMSTSSRIQRQQRLFQRRNFVDTSFCSCPMGWLGRLLFFYPTHSLKFPTPGPFFCCVFPSFDPIVVPKQTIIPDGPYEHNQLAISNVSQHTQLSTGCHTEVSRDVVSPDKSQGERKSIMSKAQRHREVVLFTQQRLLIDLETLDPREHESMREAAETTFELLNSLGVYYKQFSDHVMDYINFASSIAEIDKSMENSLTIEEHNKLFEEEKMRYSHIQDNYAKTEAMLDASNHHKQLLCEQVSNLKAMLHEKQNQLKSRELETLKIENDLGDLKRIMLAADITLKERAEQSEIARKRSEERGAKQIAAKASLEKAKLELEN</sequence>
<feature type="domain" description="GRF-type" evidence="7">
    <location>
        <begin position="87"/>
        <end position="130"/>
    </location>
</feature>
<dbReference type="GeneID" id="113862253"/>
<organism evidence="8 9">
    <name type="scientific">Abrus precatorius</name>
    <name type="common">Indian licorice</name>
    <name type="synonym">Glycine abrus</name>
    <dbReference type="NCBI Taxonomy" id="3816"/>
    <lineage>
        <taxon>Eukaryota</taxon>
        <taxon>Viridiplantae</taxon>
        <taxon>Streptophyta</taxon>
        <taxon>Embryophyta</taxon>
        <taxon>Tracheophyta</taxon>
        <taxon>Spermatophyta</taxon>
        <taxon>Magnoliopsida</taxon>
        <taxon>eudicotyledons</taxon>
        <taxon>Gunneridae</taxon>
        <taxon>Pentapetalae</taxon>
        <taxon>rosids</taxon>
        <taxon>fabids</taxon>
        <taxon>Fabales</taxon>
        <taxon>Fabaceae</taxon>
        <taxon>Papilionoideae</taxon>
        <taxon>50 kb inversion clade</taxon>
        <taxon>NPAAA clade</taxon>
        <taxon>indigoferoid/millettioid clade</taxon>
        <taxon>Abreae</taxon>
        <taxon>Abrus</taxon>
    </lineage>
</organism>
<evidence type="ECO:0000256" key="4">
    <source>
        <dbReference type="PROSITE-ProRule" id="PRU01343"/>
    </source>
</evidence>
<keyword evidence="8" id="KW-1185">Reference proteome</keyword>
<protein>
    <submittedName>
        <fullName evidence="9">Uncharacterized protein LOC113862253</fullName>
    </submittedName>
</protein>
<evidence type="ECO:0000259" key="7">
    <source>
        <dbReference type="PROSITE" id="PS51999"/>
    </source>
</evidence>
<dbReference type="GO" id="GO:0008270">
    <property type="term" value="F:zinc ion binding"/>
    <property type="evidence" value="ECO:0007669"/>
    <property type="project" value="UniProtKB-KW"/>
</dbReference>
<dbReference type="RefSeq" id="XP_027351149.1">
    <property type="nucleotide sequence ID" value="XM_027495348.1"/>
</dbReference>
<dbReference type="Pfam" id="PF06839">
    <property type="entry name" value="Zn_ribbon_GRF"/>
    <property type="match status" value="1"/>
</dbReference>
<dbReference type="KEGG" id="aprc:113862253"/>
<dbReference type="PANTHER" id="PTHR33680">
    <property type="entry name" value="OS07G0190500 PROTEIN"/>
    <property type="match status" value="1"/>
</dbReference>
<gene>
    <name evidence="9" type="primary">LOC113862253</name>
</gene>
<accession>A0A8B8L8T2</accession>
<proteinExistence type="predicted"/>
<evidence type="ECO:0000256" key="1">
    <source>
        <dbReference type="ARBA" id="ARBA00022723"/>
    </source>
</evidence>
<feature type="region of interest" description="Disordered" evidence="6">
    <location>
        <begin position="1"/>
        <end position="27"/>
    </location>
</feature>
<feature type="coiled-coil region" evidence="5">
    <location>
        <begin position="540"/>
        <end position="567"/>
    </location>
</feature>
<dbReference type="AlphaFoldDB" id="A0A8B8L8T2"/>